<evidence type="ECO:0000313" key="11">
    <source>
        <dbReference type="EMBL" id="XAD53029.1"/>
    </source>
</evidence>
<dbReference type="Pfam" id="PF00005">
    <property type="entry name" value="ABC_tran"/>
    <property type="match status" value="1"/>
</dbReference>
<comment type="subcellular location">
    <subcellularLocation>
        <location evidence="1">Cell inner membrane</location>
        <topology evidence="1">Peripheral membrane protein</topology>
    </subcellularLocation>
</comment>
<keyword evidence="5" id="KW-0997">Cell inner membrane</keyword>
<organism evidence="11 12">
    <name type="scientific">Salinicola lusitanus</name>
    <dbReference type="NCBI Taxonomy" id="1949085"/>
    <lineage>
        <taxon>Bacteria</taxon>
        <taxon>Pseudomonadati</taxon>
        <taxon>Pseudomonadota</taxon>
        <taxon>Gammaproteobacteria</taxon>
        <taxon>Oceanospirillales</taxon>
        <taxon>Halomonadaceae</taxon>
        <taxon>Salinicola</taxon>
    </lineage>
</organism>
<evidence type="ECO:0000256" key="1">
    <source>
        <dbReference type="ARBA" id="ARBA00004417"/>
    </source>
</evidence>
<protein>
    <submittedName>
        <fullName evidence="11">ATP-binding cassette domain-containing protein</fullName>
    </submittedName>
</protein>
<dbReference type="InterPro" id="IPR003439">
    <property type="entry name" value="ABC_transporter-like_ATP-bd"/>
</dbReference>
<dbReference type="PANTHER" id="PTHR43297:SF14">
    <property type="entry name" value="ATPASE AAA-TYPE CORE DOMAIN-CONTAINING PROTEIN"/>
    <property type="match status" value="1"/>
</dbReference>
<evidence type="ECO:0000256" key="9">
    <source>
        <dbReference type="ARBA" id="ARBA00023136"/>
    </source>
</evidence>
<evidence type="ECO:0000256" key="3">
    <source>
        <dbReference type="ARBA" id="ARBA00022448"/>
    </source>
</evidence>
<reference evidence="11 12" key="1">
    <citation type="submission" date="2024-04" db="EMBL/GenBank/DDBJ databases">
        <title>Salinicola lusitanus LLJ914,a marine bacterium isolated from the Okinawa Trough.</title>
        <authorList>
            <person name="Li J."/>
        </authorList>
    </citation>
    <scope>NUCLEOTIDE SEQUENCE [LARGE SCALE GENOMIC DNA]</scope>
    <source>
        <strain evidence="11 12">LLJ914</strain>
    </source>
</reference>
<evidence type="ECO:0000256" key="5">
    <source>
        <dbReference type="ARBA" id="ARBA00022519"/>
    </source>
</evidence>
<evidence type="ECO:0000256" key="4">
    <source>
        <dbReference type="ARBA" id="ARBA00022475"/>
    </source>
</evidence>
<comment type="similarity">
    <text evidence="2">Belongs to the ABC transporter superfamily.</text>
</comment>
<dbReference type="Gene3D" id="3.40.50.300">
    <property type="entry name" value="P-loop containing nucleotide triphosphate hydrolases"/>
    <property type="match status" value="1"/>
</dbReference>
<keyword evidence="8" id="KW-1278">Translocase</keyword>
<dbReference type="InterPro" id="IPR017871">
    <property type="entry name" value="ABC_transporter-like_CS"/>
</dbReference>
<dbReference type="EMBL" id="CP151919">
    <property type="protein sequence ID" value="XAD53029.1"/>
    <property type="molecule type" value="Genomic_DNA"/>
</dbReference>
<keyword evidence="4" id="KW-1003">Cell membrane</keyword>
<dbReference type="SMART" id="SM00382">
    <property type="entry name" value="AAA"/>
    <property type="match status" value="1"/>
</dbReference>
<dbReference type="RefSeq" id="WP_342594259.1">
    <property type="nucleotide sequence ID" value="NZ_CP151919.1"/>
</dbReference>
<evidence type="ECO:0000313" key="12">
    <source>
        <dbReference type="Proteomes" id="UP001453229"/>
    </source>
</evidence>
<keyword evidence="12" id="KW-1185">Reference proteome</keyword>
<dbReference type="InterPro" id="IPR003593">
    <property type="entry name" value="AAA+_ATPase"/>
</dbReference>
<evidence type="ECO:0000256" key="2">
    <source>
        <dbReference type="ARBA" id="ARBA00005417"/>
    </source>
</evidence>
<dbReference type="GO" id="GO:0005524">
    <property type="term" value="F:ATP binding"/>
    <property type="evidence" value="ECO:0007669"/>
    <property type="project" value="UniProtKB-KW"/>
</dbReference>
<keyword evidence="3" id="KW-0813">Transport</keyword>
<keyword evidence="9" id="KW-0472">Membrane</keyword>
<feature type="domain" description="ABC transporter" evidence="10">
    <location>
        <begin position="4"/>
        <end position="234"/>
    </location>
</feature>
<dbReference type="InterPro" id="IPR027417">
    <property type="entry name" value="P-loop_NTPase"/>
</dbReference>
<evidence type="ECO:0000256" key="7">
    <source>
        <dbReference type="ARBA" id="ARBA00022840"/>
    </source>
</evidence>
<evidence type="ECO:0000259" key="10">
    <source>
        <dbReference type="PROSITE" id="PS50893"/>
    </source>
</evidence>
<evidence type="ECO:0000256" key="6">
    <source>
        <dbReference type="ARBA" id="ARBA00022741"/>
    </source>
</evidence>
<dbReference type="PANTHER" id="PTHR43297">
    <property type="entry name" value="OLIGOPEPTIDE TRANSPORT ATP-BINDING PROTEIN APPD"/>
    <property type="match status" value="1"/>
</dbReference>
<dbReference type="PROSITE" id="PS00211">
    <property type="entry name" value="ABC_TRANSPORTER_1"/>
    <property type="match status" value="1"/>
</dbReference>
<dbReference type="InterPro" id="IPR050388">
    <property type="entry name" value="ABC_Ni/Peptide_Import"/>
</dbReference>
<dbReference type="PROSITE" id="PS50893">
    <property type="entry name" value="ABC_TRANSPORTER_2"/>
    <property type="match status" value="1"/>
</dbReference>
<proteinExistence type="inferred from homology"/>
<dbReference type="SUPFAM" id="SSF52540">
    <property type="entry name" value="P-loop containing nucleoside triphosphate hydrolases"/>
    <property type="match status" value="1"/>
</dbReference>
<keyword evidence="7 11" id="KW-0067">ATP-binding</keyword>
<name>A0ABZ3CPD3_9GAMM</name>
<keyword evidence="6" id="KW-0547">Nucleotide-binding</keyword>
<sequence length="253" mass="26517">MTTLTLDALSVHQGARCLLDQVSLTLTTGRVHALVGPSGAGKSMTAAVLSGLPLATGLARRGGEVHGANGTPRLAHVVQNPRTAFNPLMTMRRHGLETLAARGIRGCEAEASLLAALAEVGLETVVAPRYAFELSGGMLQRMMLALALLQGADFLIADEPTSDLDAPAQQRVLALIERLVKRHDLGVLLITHDLGIVSRYADTVQVIDAGRIVESTTPAALFQAPDSAAARALLAAHRALSDVYRARAGVDEG</sequence>
<dbReference type="Proteomes" id="UP001453229">
    <property type="component" value="Chromosome"/>
</dbReference>
<gene>
    <name evidence="11" type="ORF">AAGT95_14415</name>
</gene>
<accession>A0ABZ3CPD3</accession>
<evidence type="ECO:0000256" key="8">
    <source>
        <dbReference type="ARBA" id="ARBA00022967"/>
    </source>
</evidence>